<protein>
    <submittedName>
        <fullName evidence="2">Uncharacterized protein</fullName>
    </submittedName>
</protein>
<feature type="region of interest" description="Disordered" evidence="1">
    <location>
        <begin position="1"/>
        <end position="35"/>
    </location>
</feature>
<keyword evidence="3" id="KW-1185">Reference proteome</keyword>
<dbReference type="InterPro" id="IPR053019">
    <property type="entry name" value="GATA_zinc_finger"/>
</dbReference>
<feature type="compositionally biased region" description="Basic and acidic residues" evidence="1">
    <location>
        <begin position="1397"/>
        <end position="1407"/>
    </location>
</feature>
<feature type="region of interest" description="Disordered" evidence="1">
    <location>
        <begin position="1034"/>
        <end position="1087"/>
    </location>
</feature>
<dbReference type="PANTHER" id="PTHR23353">
    <property type="entry name" value="RAB-GAP/TBC-RELATED"/>
    <property type="match status" value="1"/>
</dbReference>
<evidence type="ECO:0000256" key="1">
    <source>
        <dbReference type="SAM" id="MobiDB-lite"/>
    </source>
</evidence>
<feature type="compositionally biased region" description="Basic and acidic residues" evidence="1">
    <location>
        <begin position="659"/>
        <end position="670"/>
    </location>
</feature>
<feature type="compositionally biased region" description="Polar residues" evidence="1">
    <location>
        <begin position="450"/>
        <end position="459"/>
    </location>
</feature>
<feature type="compositionally biased region" description="Basic and acidic residues" evidence="1">
    <location>
        <begin position="784"/>
        <end position="887"/>
    </location>
</feature>
<feature type="compositionally biased region" description="Acidic residues" evidence="1">
    <location>
        <begin position="1478"/>
        <end position="1492"/>
    </location>
</feature>
<feature type="compositionally biased region" description="Low complexity" evidence="1">
    <location>
        <begin position="460"/>
        <end position="479"/>
    </location>
</feature>
<reference evidence="2" key="1">
    <citation type="journal article" date="2021" name="Mol. Ecol. Resour.">
        <title>Phylogenomic analyses of the genus Drosophila reveals genomic signals of climate adaptation.</title>
        <authorList>
            <person name="Li F."/>
            <person name="Rane R.V."/>
            <person name="Luria V."/>
            <person name="Xiong Z."/>
            <person name="Chen J."/>
            <person name="Li Z."/>
            <person name="Catullo R.A."/>
            <person name="Griffin P.C."/>
            <person name="Schiffer M."/>
            <person name="Pearce S."/>
            <person name="Lee S.F."/>
            <person name="McElroy K."/>
            <person name="Stocker A."/>
            <person name="Shirriffs J."/>
            <person name="Cockerell F."/>
            <person name="Coppin C."/>
            <person name="Sgro C.M."/>
            <person name="Karger A."/>
            <person name="Cain J.W."/>
            <person name="Weber J.A."/>
            <person name="Santpere G."/>
            <person name="Kirschner M.W."/>
            <person name="Hoffmann A.A."/>
            <person name="Oakeshott J.G."/>
            <person name="Zhang G."/>
        </authorList>
    </citation>
    <scope>NUCLEOTIDE SEQUENCE</scope>
    <source>
        <strain evidence="2">BGI-SZ-2011g</strain>
    </source>
</reference>
<gene>
    <name evidence="2" type="ORF">KR093_006488</name>
</gene>
<feature type="region of interest" description="Disordered" evidence="1">
    <location>
        <begin position="1396"/>
        <end position="1505"/>
    </location>
</feature>
<dbReference type="PANTHER" id="PTHR23353:SF23">
    <property type="entry name" value="PROTEIN HAIRLESS"/>
    <property type="match status" value="1"/>
</dbReference>
<name>A0AAD4JWD5_9MUSC</name>
<feature type="region of interest" description="Disordered" evidence="1">
    <location>
        <begin position="1297"/>
        <end position="1344"/>
    </location>
</feature>
<feature type="region of interest" description="Disordered" evidence="1">
    <location>
        <begin position="775"/>
        <end position="933"/>
    </location>
</feature>
<feature type="non-terminal residue" evidence="2">
    <location>
        <position position="1662"/>
    </location>
</feature>
<feature type="region of interest" description="Disordered" evidence="1">
    <location>
        <begin position="331"/>
        <end position="361"/>
    </location>
</feature>
<dbReference type="Proteomes" id="UP001200034">
    <property type="component" value="Unassembled WGS sequence"/>
</dbReference>
<accession>A0AAD4JWD5</accession>
<comment type="caution">
    <text evidence="2">The sequence shown here is derived from an EMBL/GenBank/DDBJ whole genome shotgun (WGS) entry which is preliminary data.</text>
</comment>
<feature type="compositionally biased region" description="Polar residues" evidence="1">
    <location>
        <begin position="888"/>
        <end position="899"/>
    </location>
</feature>
<sequence>QQSTSYNARALTNSGQERQTQELAPSTAANNNNSQILSDGIIKHNCESAMSTTRTSPEMPIDGQRFPLQRRQRAPFACNPQQTHQLQQQLAKKHVTLVPGKFPLRQTPTAHRFPMQQQSEQQQQLFKLSSCSITPRFPLQMNHLSVGQRFPLLCQLPKKNFNYSIKITRERGCRTPLAMSRTPKEFPTIKKQFVSFPNNQRTCKRVANANADGVADANTNAGHGNCQAKAARTDVNVLVGPTPATMTQMSHNPSTKIDMDSPRTVETEHDDLDVDVDVVSFDVHKATCDNELNAHEQTLNLNVEAAAKAEGVGERKEIEHQQAENFNDAFGRRHHNANDNDNNENHDDGNAGEGEGNDDAMNAISAKNKHEICEQSKLETTAATHNELNMTKEQQSICLASERARQSQTIAEAAAASYNNRPSDARGSSSEQVDGQQRQEINVKSHAPTIVTQNDTQAASSSSSLPSSPLLSSPLSSSLSGHPSIEFFECAVRELLEEGASRVSLEDLDLFDLLRELVQLLATPTFANTATTNTGLLWSEPLLLEVVSECVDMTVSRVSDDSETATAAVVDIYNEQIEQQPLELDDNNSNNNNNNSSSNNQADMKYEVLRSSSRLPESLPSNRLPSTAATPVTPTAATTATARIRDVPTAATTRPLLGELKRNSSSRDDVSVDVDSVLPERTRLRRQRRMRSQDSVEEKPEDVVERINKLKARISASLSEVKNVIKQYSTESEAEAAGEKWLGPPTTAAAKVETETVAEKPVQFRFVKKVRRRSYFDEAEEEKDQAKEPANEDKTEKESTPLIKEPEQSKDRELSTKEQQKTKAAKELQKDYTEAKPTNKTDAEDHKIAKHETDQLHDECTKELIAVKDEKKQKTPTDAAEKPKTTEFKQATNVQQKQPTAVKETQEQEHKVQLQTPVINGELPKEKAKEKDKVQSKIEFLAKVQSELKAKPKPKELTTIKEQPQEAAVKTITTTIAPAATIEPTATKPATEITATAPIMTTTPAVTTKKKTVVKARNPRRASIAAVEQSRIVPEAVQSDALTQRRPSDSEAIVKRKKKQKLTSSVANATASGSSNQTAAAATAAATTTTGINEQLVAAKVESHESTAKRVTKPTAKSVEDEEQKTAAAAATSATAIEATAATTKAAAANEAAAAAATTVTATAAETAPKQLPIDVIANKAPASESSRRASLKLAELVGETVLVVPAAAAATATTQDLSTAAATLKTSEATSELATAPAIATPDLIGQSKEPINQSGIIIPATATPKQVAVASGDIEVAPAVDVVVSATPQIAATLSEVPHDENVADESSPQKHQHDQQQTEQQHQEQSHQQQLVEATKDSAAEQTDDSLAAMPELKVLAGPVQPVKIETVEQPHDESDLSVVKKKSPHLKKLVRKSSIDKGKEKVVNSEPNKQLSNILKDKNKISNLTDRINKLTPPKKQTKAKEQTTVADTQHQQQENAEIPDIKSDEQEVATDVAESEDVPELEPEPEPEPAKPKKPRQIKKKVIIKRQQRRLSIGDTFFIQQEPEEPKVPEIETIEKAIAYVTDDDEDLEPLPDQEPAKPMKSCLHVREYKIGDLILYAERYRKTQVRWKRGRVLERITSISYKLEIEGKEVPAHISYIKKYTGRKVKFVGKEYLDIDYEQVVEEERRARSYSIWNMV</sequence>
<feature type="compositionally biased region" description="Basic and acidic residues" evidence="1">
    <location>
        <begin position="923"/>
        <end position="933"/>
    </location>
</feature>
<feature type="compositionally biased region" description="Low complexity" evidence="1">
    <location>
        <begin position="609"/>
        <end position="642"/>
    </location>
</feature>
<evidence type="ECO:0000313" key="2">
    <source>
        <dbReference type="EMBL" id="KAH8365858.1"/>
    </source>
</evidence>
<feature type="compositionally biased region" description="Low complexity" evidence="1">
    <location>
        <begin position="1067"/>
        <end position="1087"/>
    </location>
</feature>
<feature type="compositionally biased region" description="Low complexity" evidence="1">
    <location>
        <begin position="587"/>
        <end position="600"/>
    </location>
</feature>
<feature type="region of interest" description="Disordered" evidence="1">
    <location>
        <begin position="582"/>
        <end position="672"/>
    </location>
</feature>
<feature type="compositionally biased region" description="Polar residues" evidence="1">
    <location>
        <begin position="417"/>
        <end position="442"/>
    </location>
</feature>
<feature type="region of interest" description="Disordered" evidence="1">
    <location>
        <begin position="1101"/>
        <end position="1124"/>
    </location>
</feature>
<organism evidence="2 3">
    <name type="scientific">Drosophila rubida</name>
    <dbReference type="NCBI Taxonomy" id="30044"/>
    <lineage>
        <taxon>Eukaryota</taxon>
        <taxon>Metazoa</taxon>
        <taxon>Ecdysozoa</taxon>
        <taxon>Arthropoda</taxon>
        <taxon>Hexapoda</taxon>
        <taxon>Insecta</taxon>
        <taxon>Pterygota</taxon>
        <taxon>Neoptera</taxon>
        <taxon>Endopterygota</taxon>
        <taxon>Diptera</taxon>
        <taxon>Brachycera</taxon>
        <taxon>Muscomorpha</taxon>
        <taxon>Ephydroidea</taxon>
        <taxon>Drosophilidae</taxon>
        <taxon>Drosophila</taxon>
    </lineage>
</organism>
<feature type="compositionally biased region" description="Basic and acidic residues" evidence="1">
    <location>
        <begin position="1299"/>
        <end position="1328"/>
    </location>
</feature>
<proteinExistence type="predicted"/>
<feature type="compositionally biased region" description="Polar residues" evidence="1">
    <location>
        <begin position="1447"/>
        <end position="1460"/>
    </location>
</feature>
<dbReference type="EMBL" id="JAJJHW010002774">
    <property type="protein sequence ID" value="KAH8365858.1"/>
    <property type="molecule type" value="Genomic_DNA"/>
</dbReference>
<feature type="region of interest" description="Disordered" evidence="1">
    <location>
        <begin position="415"/>
        <end position="479"/>
    </location>
</feature>
<evidence type="ECO:0000313" key="3">
    <source>
        <dbReference type="Proteomes" id="UP001200034"/>
    </source>
</evidence>